<reference evidence="5" key="1">
    <citation type="submission" date="2022-11" db="UniProtKB">
        <authorList>
            <consortium name="WormBaseParasite"/>
        </authorList>
    </citation>
    <scope>IDENTIFICATION</scope>
</reference>
<feature type="coiled-coil region" evidence="1">
    <location>
        <begin position="71"/>
        <end position="98"/>
    </location>
</feature>
<accession>A0A914IF31</accession>
<keyword evidence="3" id="KW-0732">Signal</keyword>
<organism evidence="4 5">
    <name type="scientific">Globodera rostochiensis</name>
    <name type="common">Golden nematode worm</name>
    <name type="synonym">Heterodera rostochiensis</name>
    <dbReference type="NCBI Taxonomy" id="31243"/>
    <lineage>
        <taxon>Eukaryota</taxon>
        <taxon>Metazoa</taxon>
        <taxon>Ecdysozoa</taxon>
        <taxon>Nematoda</taxon>
        <taxon>Chromadorea</taxon>
        <taxon>Rhabditida</taxon>
        <taxon>Tylenchina</taxon>
        <taxon>Tylenchomorpha</taxon>
        <taxon>Tylenchoidea</taxon>
        <taxon>Heteroderidae</taxon>
        <taxon>Heteroderinae</taxon>
        <taxon>Globodera</taxon>
    </lineage>
</organism>
<evidence type="ECO:0000256" key="2">
    <source>
        <dbReference type="SAM" id="MobiDB-lite"/>
    </source>
</evidence>
<keyword evidence="1" id="KW-0175">Coiled coil</keyword>
<protein>
    <submittedName>
        <fullName evidence="5">Uncharacterized protein</fullName>
    </submittedName>
</protein>
<feature type="chain" id="PRO_5036859401" evidence="3">
    <location>
        <begin position="26"/>
        <end position="110"/>
    </location>
</feature>
<evidence type="ECO:0000313" key="5">
    <source>
        <dbReference type="WBParaSite" id="Gr19_v10_g9647.t1"/>
    </source>
</evidence>
<evidence type="ECO:0000313" key="4">
    <source>
        <dbReference type="Proteomes" id="UP000887572"/>
    </source>
</evidence>
<dbReference type="WBParaSite" id="Gr19_v10_g9647.t1">
    <property type="protein sequence ID" value="Gr19_v10_g9647.t1"/>
    <property type="gene ID" value="Gr19_v10_g9647"/>
</dbReference>
<evidence type="ECO:0000256" key="3">
    <source>
        <dbReference type="SAM" id="SignalP"/>
    </source>
</evidence>
<proteinExistence type="predicted"/>
<dbReference type="AlphaFoldDB" id="A0A914IF31"/>
<dbReference type="Proteomes" id="UP000887572">
    <property type="component" value="Unplaced"/>
</dbReference>
<sequence length="110" mass="12208">MFASKCFLSLIVLQLLLINISFLESVEQPSPNDVVGALQEDPAVGSQRGQKLARKMSRSQDNNSEQMSVISLIHELAMQKLQGRLDKLEQQVTDACCVADTARHPITQQQ</sequence>
<name>A0A914IF31_GLORO</name>
<keyword evidence="4" id="KW-1185">Reference proteome</keyword>
<evidence type="ECO:0000256" key="1">
    <source>
        <dbReference type="SAM" id="Coils"/>
    </source>
</evidence>
<feature type="region of interest" description="Disordered" evidence="2">
    <location>
        <begin position="34"/>
        <end position="65"/>
    </location>
</feature>
<feature type="signal peptide" evidence="3">
    <location>
        <begin position="1"/>
        <end position="25"/>
    </location>
</feature>